<dbReference type="InterPro" id="IPR043426">
    <property type="entry name" value="MltB-like"/>
</dbReference>
<dbReference type="Gene3D" id="1.10.8.350">
    <property type="entry name" value="Bacterial muramidase"/>
    <property type="match status" value="1"/>
</dbReference>
<organism evidence="4 5">
    <name type="scientific">Microbulbifer halophilus</name>
    <dbReference type="NCBI Taxonomy" id="453963"/>
    <lineage>
        <taxon>Bacteria</taxon>
        <taxon>Pseudomonadati</taxon>
        <taxon>Pseudomonadota</taxon>
        <taxon>Gammaproteobacteria</taxon>
        <taxon>Cellvibrionales</taxon>
        <taxon>Microbulbiferaceae</taxon>
        <taxon>Microbulbifer</taxon>
    </lineage>
</organism>
<dbReference type="Gene3D" id="1.10.101.10">
    <property type="entry name" value="PGBD-like superfamily/PGBD"/>
    <property type="match status" value="1"/>
</dbReference>
<dbReference type="InterPro" id="IPR036366">
    <property type="entry name" value="PGBDSf"/>
</dbReference>
<dbReference type="PANTHER" id="PTHR30163">
    <property type="entry name" value="MEMBRANE-BOUND LYTIC MUREIN TRANSGLYCOSYLASE B"/>
    <property type="match status" value="1"/>
</dbReference>
<dbReference type="CDD" id="cd13399">
    <property type="entry name" value="Slt35-like"/>
    <property type="match status" value="1"/>
</dbReference>
<dbReference type="InterPro" id="IPR031304">
    <property type="entry name" value="SLT_2"/>
</dbReference>
<dbReference type="PANTHER" id="PTHR30163:SF8">
    <property type="entry name" value="LYTIC MUREIN TRANSGLYCOSYLASE"/>
    <property type="match status" value="1"/>
</dbReference>
<feature type="signal peptide" evidence="1">
    <location>
        <begin position="1"/>
        <end position="31"/>
    </location>
</feature>
<dbReference type="SUPFAM" id="SSF53955">
    <property type="entry name" value="Lysozyme-like"/>
    <property type="match status" value="1"/>
</dbReference>
<dbReference type="EMBL" id="JBHUJD010000011">
    <property type="protein sequence ID" value="MFD2310751.1"/>
    <property type="molecule type" value="Genomic_DNA"/>
</dbReference>
<feature type="domain" description="Transglycosylase SLT" evidence="3">
    <location>
        <begin position="37"/>
        <end position="330"/>
    </location>
</feature>
<evidence type="ECO:0000313" key="5">
    <source>
        <dbReference type="Proteomes" id="UP001597425"/>
    </source>
</evidence>
<proteinExistence type="predicted"/>
<dbReference type="Proteomes" id="UP001597425">
    <property type="component" value="Unassembled WGS sequence"/>
</dbReference>
<name>A0ABW5EB43_9GAMM</name>
<dbReference type="InterPro" id="IPR002477">
    <property type="entry name" value="Peptidoglycan-bd-like"/>
</dbReference>
<dbReference type="Pfam" id="PF13406">
    <property type="entry name" value="SLT_2"/>
    <property type="match status" value="1"/>
</dbReference>
<sequence length="410" mass="45692">MFSPLAPRGGIAALCASLLLCLSSLFAPAAAADDEDFLKWVREFRKTAIAEGISPEIYDRAFEGITSPDQWVLDKASYQPEFKAPVWQYFDNRVTEGAVKRGRARKKELQPWLDRIERRFGVNPNILLAIWSVESSYGAILESDTVMRNVIRSLATLAYADPRRAKFGRQQLLAALEILQSGDIDKSHLTGSWAGAMGHTQFIPTSYQAYAVDIDGDGRRDIWNSVPDALATAASLLSKNGWRRGETWGYEVTIPERKLPAGELTLAEWRDKWGVKRVGGKSFPRPNDMAELKLPAGRNGPAFLMLKNFFVIKRYNNSDRYATAVGLLADRIGGGSGLVHDWERPFTPVDSGQVEEMQKILKSKGLYKGAIDGKAGSGTRGAIREFEKRIGVEVQGYPSEEVLDQLRRHR</sequence>
<dbReference type="Pfam" id="PF01471">
    <property type="entry name" value="PG_binding_1"/>
    <property type="match status" value="1"/>
</dbReference>
<dbReference type="NCBIfam" id="TIGR02283">
    <property type="entry name" value="MltB_2"/>
    <property type="match status" value="1"/>
</dbReference>
<evidence type="ECO:0000259" key="3">
    <source>
        <dbReference type="Pfam" id="PF13406"/>
    </source>
</evidence>
<dbReference type="SUPFAM" id="SSF47090">
    <property type="entry name" value="PGBD-like"/>
    <property type="match status" value="1"/>
</dbReference>
<comment type="caution">
    <text evidence="4">The sequence shown here is derived from an EMBL/GenBank/DDBJ whole genome shotgun (WGS) entry which is preliminary data.</text>
</comment>
<dbReference type="InterPro" id="IPR023346">
    <property type="entry name" value="Lysozyme-like_dom_sf"/>
</dbReference>
<dbReference type="RefSeq" id="WP_265723100.1">
    <property type="nucleotide sequence ID" value="NZ_JAPIVK010000037.1"/>
</dbReference>
<protein>
    <submittedName>
        <fullName evidence="4">Lytic murein transglycosylase</fullName>
    </submittedName>
</protein>
<dbReference type="Gene3D" id="1.10.530.10">
    <property type="match status" value="1"/>
</dbReference>
<gene>
    <name evidence="4" type="ORF">ACFSKX_10025</name>
</gene>
<feature type="domain" description="Peptidoglycan binding-like" evidence="2">
    <location>
        <begin position="352"/>
        <end position="406"/>
    </location>
</feature>
<accession>A0ABW5EB43</accession>
<keyword evidence="1" id="KW-0732">Signal</keyword>
<reference evidence="5" key="1">
    <citation type="journal article" date="2019" name="Int. J. Syst. Evol. Microbiol.">
        <title>The Global Catalogue of Microorganisms (GCM) 10K type strain sequencing project: providing services to taxonomists for standard genome sequencing and annotation.</title>
        <authorList>
            <consortium name="The Broad Institute Genomics Platform"/>
            <consortium name="The Broad Institute Genome Sequencing Center for Infectious Disease"/>
            <person name="Wu L."/>
            <person name="Ma J."/>
        </authorList>
    </citation>
    <scope>NUCLEOTIDE SEQUENCE [LARGE SCALE GENOMIC DNA]</scope>
    <source>
        <strain evidence="5">KCTC 12848</strain>
    </source>
</reference>
<keyword evidence="5" id="KW-1185">Reference proteome</keyword>
<evidence type="ECO:0000313" key="4">
    <source>
        <dbReference type="EMBL" id="MFD2310751.1"/>
    </source>
</evidence>
<feature type="chain" id="PRO_5045733393" evidence="1">
    <location>
        <begin position="32"/>
        <end position="410"/>
    </location>
</feature>
<evidence type="ECO:0000256" key="1">
    <source>
        <dbReference type="SAM" id="SignalP"/>
    </source>
</evidence>
<dbReference type="InterPro" id="IPR036365">
    <property type="entry name" value="PGBD-like_sf"/>
</dbReference>
<evidence type="ECO:0000259" key="2">
    <source>
        <dbReference type="Pfam" id="PF01471"/>
    </source>
</evidence>
<dbReference type="InterPro" id="IPR011970">
    <property type="entry name" value="MltB_2"/>
</dbReference>